<evidence type="ECO:0000313" key="3">
    <source>
        <dbReference type="Proteomes" id="UP000001623"/>
    </source>
</evidence>
<dbReference type="Gene3D" id="3.40.50.1820">
    <property type="entry name" value="alpha/beta hydrolase"/>
    <property type="match status" value="1"/>
</dbReference>
<feature type="domain" description="Peptidase C1A papain C-terminal" evidence="1">
    <location>
        <begin position="53"/>
        <end position="236"/>
    </location>
</feature>
<dbReference type="Proteomes" id="UP000001623">
    <property type="component" value="Chromosome"/>
</dbReference>
<dbReference type="InterPro" id="IPR038765">
    <property type="entry name" value="Papain-like_cys_pep_sf"/>
</dbReference>
<sequence length="647" mass="71192">MNVAKGTRKAPRKRTFDALPDTVDFRDTIFVPTLIRVAPVSDLATYRSHRIPVLNQGSEGACTGFGLATAANYLLRVRGENPNADEVSAWMLYTMAKRYDEWPGEDYAGSSARGAMKGWFKHGLCAMTLWKEKVPDPKLSSERSADAIRRPLGAYFRVNHKDLVAMHSAISEVGVLYATAAVHEGWQQVGKGDAAITFRPGTIGGHAFAIVGYDLRGFWIQNSWGPDWGEGGLSNLSYADWLANGKDVWVAALGAPIDLGPPVATAMMRAGAPRSYESQVYADLRPYIITSKNDGILDSKDTYGLTEDGLKTLMTERMPAAMSTWRTKRVLLYAHGGLVPIDSAIQTVANNLGPLLKAQVYPLSFIWRSDVWSTIRDILQDSMTRRRDEGILDKAKDFMLDRVDDMLEVVARNLGGKALWDEMKKNAEQASSQKYGAARLAAGHLIDLAGKIDEIHLVGHSAGAIFLAPLAARLGKAGVKIKSVSLWAPACTLKLFNTVYKPLIERGVIEAFDLYTLDDATEQDDDCANIYHKSLLYLVSNAFEDRPHIPGIQSGVPLLGREVDAGAIPKDFWKKPARKWLISPGSASHARHHGDFDNDDTTLRSTLKRIVGSTVSPPTLPPTPPALVQSREARIQYRQKLDVALRR</sequence>
<dbReference type="RefSeq" id="WP_013892094.1">
    <property type="nucleotide sequence ID" value="NC_015675.1"/>
</dbReference>
<dbReference type="CDD" id="cd02619">
    <property type="entry name" value="Peptidase_C1"/>
    <property type="match status" value="1"/>
</dbReference>
<dbReference type="STRING" id="536019.Mesop_0861"/>
<dbReference type="HOGENOM" id="CLU_013107_0_0_5"/>
<dbReference type="KEGG" id="mop:Mesop_0861"/>
<evidence type="ECO:0000259" key="1">
    <source>
        <dbReference type="Pfam" id="PF00112"/>
    </source>
</evidence>
<dbReference type="GO" id="GO:0006508">
    <property type="term" value="P:proteolysis"/>
    <property type="evidence" value="ECO:0007669"/>
    <property type="project" value="InterPro"/>
</dbReference>
<dbReference type="eggNOG" id="COG4870">
    <property type="taxonomic scope" value="Bacteria"/>
</dbReference>
<dbReference type="SUPFAM" id="SSF54001">
    <property type="entry name" value="Cysteine proteinases"/>
    <property type="match status" value="1"/>
</dbReference>
<dbReference type="SUPFAM" id="SSF53474">
    <property type="entry name" value="alpha/beta-Hydrolases"/>
    <property type="match status" value="1"/>
</dbReference>
<reference evidence="2 3" key="1">
    <citation type="submission" date="2010-10" db="EMBL/GenBank/DDBJ databases">
        <title>Complete sequence of Mesorhizobium opportunistum WSM2075.</title>
        <authorList>
            <consortium name="US DOE Joint Genome Institute"/>
            <person name="Lucas S."/>
            <person name="Copeland A."/>
            <person name="Lapidus A."/>
            <person name="Cheng J.-F."/>
            <person name="Bruce D."/>
            <person name="Goodwin L."/>
            <person name="Pitluck S."/>
            <person name="Chertkov O."/>
            <person name="Misra M."/>
            <person name="Detter J.C."/>
            <person name="Han C."/>
            <person name="Tapia R."/>
            <person name="Land M."/>
            <person name="Hauser L."/>
            <person name="Kyrpides N."/>
            <person name="Ovchinnikova G."/>
            <person name="Mavrommatis K.M."/>
            <person name="Tiwari R.P."/>
            <person name="Howieson J.G."/>
            <person name="O'Hara G.W."/>
            <person name="Nandasena K.G."/>
            <person name="Woyke T."/>
        </authorList>
    </citation>
    <scope>NUCLEOTIDE SEQUENCE [LARGE SCALE GENOMIC DNA]</scope>
    <source>
        <strain evidence="3">LMG 24607 / HAMBI 3007 / WSM2075</strain>
    </source>
</reference>
<dbReference type="Gene3D" id="3.90.70.10">
    <property type="entry name" value="Cysteine proteinases"/>
    <property type="match status" value="1"/>
</dbReference>
<organism evidence="2 3">
    <name type="scientific">Mesorhizobium opportunistum (strain LMG 24607 / HAMBI 3007 / WSM2075)</name>
    <dbReference type="NCBI Taxonomy" id="536019"/>
    <lineage>
        <taxon>Bacteria</taxon>
        <taxon>Pseudomonadati</taxon>
        <taxon>Pseudomonadota</taxon>
        <taxon>Alphaproteobacteria</taxon>
        <taxon>Hyphomicrobiales</taxon>
        <taxon>Phyllobacteriaceae</taxon>
        <taxon>Mesorhizobium</taxon>
    </lineage>
</organism>
<evidence type="ECO:0000313" key="2">
    <source>
        <dbReference type="EMBL" id="AEH85353.1"/>
    </source>
</evidence>
<name>F7YA16_MESOW</name>
<dbReference type="GO" id="GO:0008234">
    <property type="term" value="F:cysteine-type peptidase activity"/>
    <property type="evidence" value="ECO:0007669"/>
    <property type="project" value="InterPro"/>
</dbReference>
<accession>F7YA16</accession>
<dbReference type="Pfam" id="PF00112">
    <property type="entry name" value="Peptidase_C1"/>
    <property type="match status" value="1"/>
</dbReference>
<dbReference type="InterPro" id="IPR029058">
    <property type="entry name" value="AB_hydrolase_fold"/>
</dbReference>
<dbReference type="EMBL" id="CP002279">
    <property type="protein sequence ID" value="AEH85353.1"/>
    <property type="molecule type" value="Genomic_DNA"/>
</dbReference>
<protein>
    <submittedName>
        <fullName evidence="2">Peptidase C1A papain</fullName>
    </submittedName>
</protein>
<gene>
    <name evidence="2" type="ordered locus">Mesop_0861</name>
</gene>
<dbReference type="InterPro" id="IPR000668">
    <property type="entry name" value="Peptidase_C1A_C"/>
</dbReference>
<dbReference type="AlphaFoldDB" id="F7YA16"/>
<proteinExistence type="predicted"/>